<dbReference type="RefSeq" id="WP_208673698.1">
    <property type="nucleotide sequence ID" value="NZ_CP030139.2"/>
</dbReference>
<dbReference type="EMBL" id="CP030139">
    <property type="protein sequence ID" value="AZB73740.1"/>
    <property type="molecule type" value="Genomic_DNA"/>
</dbReference>
<name>A0AAN1QQN0_SYNEL</name>
<dbReference type="Proteomes" id="UP000267249">
    <property type="component" value="Chromosome"/>
</dbReference>
<protein>
    <submittedName>
        <fullName evidence="1">Uncharacterized protein</fullName>
    </submittedName>
</protein>
<proteinExistence type="predicted"/>
<dbReference type="AlphaFoldDB" id="A0AAN1QQN0"/>
<organism evidence="1 2">
    <name type="scientific">Synechococcus elongatus PCC 11801</name>
    <dbReference type="NCBI Taxonomy" id="2219813"/>
    <lineage>
        <taxon>Bacteria</taxon>
        <taxon>Bacillati</taxon>
        <taxon>Cyanobacteriota</taxon>
        <taxon>Cyanophyceae</taxon>
        <taxon>Synechococcales</taxon>
        <taxon>Synechococcaceae</taxon>
        <taxon>Synechococcus</taxon>
    </lineage>
</organism>
<gene>
    <name evidence="1" type="ORF">DOP62_11020</name>
</gene>
<evidence type="ECO:0000313" key="1">
    <source>
        <dbReference type="EMBL" id="AZB73740.1"/>
    </source>
</evidence>
<reference evidence="1 2" key="1">
    <citation type="journal article" date="2018" name="Sci. Rep.">
        <title>Genome Features and Biochemical Characteristics of a Robust, Fast Growing and Naturally Transformable Cyanobacterium Synechococcus elongatus PCC 11801 Isolated from India.</title>
        <authorList>
            <person name="Jaiswal D."/>
            <person name="Sengupta A."/>
            <person name="Sohoni S."/>
            <person name="Sengupta S."/>
            <person name="Phadnavis A.G."/>
            <person name="Pakrasi H.B."/>
            <person name="Wangikar P.P."/>
        </authorList>
    </citation>
    <scope>NUCLEOTIDE SEQUENCE [LARGE SCALE GENOMIC DNA]</scope>
    <source>
        <strain evidence="1 2">PCC 11801</strain>
    </source>
</reference>
<accession>A0AAN1QQN0</accession>
<sequence>MVASRWLPLPILLTLLLGMPAWGQASSARSLLAELRRVGVRVTQACEPGLLGSFSDRRREIRICPEAHDSDEEVFRTLVHESWHVVQSCLANRGRVGTRRARPIARLRPDLLPKMLRETRRSDLRIVRSQYAPEDQLLELEARWLESYPEVVENGLQTICR</sequence>
<evidence type="ECO:0000313" key="2">
    <source>
        <dbReference type="Proteomes" id="UP000267249"/>
    </source>
</evidence>